<dbReference type="FunFam" id="3.40.50.720:FF:000084">
    <property type="entry name" value="Short-chain dehydrogenase reductase"/>
    <property type="match status" value="1"/>
</dbReference>
<dbReference type="PRINTS" id="PR00081">
    <property type="entry name" value="GDHRDH"/>
</dbReference>
<evidence type="ECO:0000256" key="1">
    <source>
        <dbReference type="ARBA" id="ARBA00006484"/>
    </source>
</evidence>
<dbReference type="GO" id="GO:0016616">
    <property type="term" value="F:oxidoreductase activity, acting on the CH-OH group of donors, NAD or NADP as acceptor"/>
    <property type="evidence" value="ECO:0007669"/>
    <property type="project" value="TreeGrafter"/>
</dbReference>
<dbReference type="InterPro" id="IPR036291">
    <property type="entry name" value="NAD(P)-bd_dom_sf"/>
</dbReference>
<dbReference type="InterPro" id="IPR002347">
    <property type="entry name" value="SDR_fam"/>
</dbReference>
<dbReference type="PRINTS" id="PR00080">
    <property type="entry name" value="SDRFAMILY"/>
</dbReference>
<dbReference type="SUPFAM" id="SSF51735">
    <property type="entry name" value="NAD(P)-binding Rossmann-fold domains"/>
    <property type="match status" value="1"/>
</dbReference>
<keyword evidence="2" id="KW-0521">NADP</keyword>
<keyword evidence="4" id="KW-1185">Reference proteome</keyword>
<dbReference type="Gene3D" id="3.40.50.720">
    <property type="entry name" value="NAD(P)-binding Rossmann-like Domain"/>
    <property type="match status" value="1"/>
</dbReference>
<evidence type="ECO:0000256" key="2">
    <source>
        <dbReference type="ARBA" id="ARBA00022857"/>
    </source>
</evidence>
<protein>
    <submittedName>
        <fullName evidence="3">Uncharacterized protein</fullName>
    </submittedName>
</protein>
<proteinExistence type="inferred from homology"/>
<dbReference type="GeneID" id="25321250"/>
<dbReference type="AlphaFoldDB" id="A0A0F4YHN4"/>
<dbReference type="Pfam" id="PF13561">
    <property type="entry name" value="adh_short_C2"/>
    <property type="match status" value="1"/>
</dbReference>
<organism evidence="3 4">
    <name type="scientific">Rasamsonia emersonii (strain ATCC 16479 / CBS 393.64 / IMI 116815)</name>
    <dbReference type="NCBI Taxonomy" id="1408163"/>
    <lineage>
        <taxon>Eukaryota</taxon>
        <taxon>Fungi</taxon>
        <taxon>Dikarya</taxon>
        <taxon>Ascomycota</taxon>
        <taxon>Pezizomycotina</taxon>
        <taxon>Eurotiomycetes</taxon>
        <taxon>Eurotiomycetidae</taxon>
        <taxon>Eurotiales</taxon>
        <taxon>Trichocomaceae</taxon>
        <taxon>Rasamsonia</taxon>
    </lineage>
</organism>
<evidence type="ECO:0000313" key="3">
    <source>
        <dbReference type="EMBL" id="KKA17133.1"/>
    </source>
</evidence>
<dbReference type="RefSeq" id="XP_013323745.1">
    <property type="nucleotide sequence ID" value="XM_013468291.1"/>
</dbReference>
<name>A0A0F4YHN4_RASE3</name>
<dbReference type="Proteomes" id="UP000053958">
    <property type="component" value="Unassembled WGS sequence"/>
</dbReference>
<dbReference type="STRING" id="1408163.A0A0F4YHN4"/>
<dbReference type="PANTHER" id="PTHR42760">
    <property type="entry name" value="SHORT-CHAIN DEHYDROGENASES/REDUCTASES FAMILY MEMBER"/>
    <property type="match status" value="1"/>
</dbReference>
<dbReference type="EMBL" id="LASV01000713">
    <property type="protein sequence ID" value="KKA17133.1"/>
    <property type="molecule type" value="Genomic_DNA"/>
</dbReference>
<dbReference type="OrthoDB" id="5840532at2759"/>
<gene>
    <name evidence="3" type="ORF">T310_9310</name>
</gene>
<comment type="caution">
    <text evidence="3">The sequence shown here is derived from an EMBL/GenBank/DDBJ whole genome shotgun (WGS) entry which is preliminary data.</text>
</comment>
<comment type="similarity">
    <text evidence="1">Belongs to the short-chain dehydrogenases/reductases (SDR) family.</text>
</comment>
<sequence>MSLCTKQPPTTPCRCKAEQEADCCFSPTHFQANSVVYISGAGSGIGRACALQFLADGVQNFALVDIASEPLKETSDLLSARKPGVKVLTLVADLANEDEVNRVFSEIRSQLGRLDVAVNSAGIPGTYRRIEQLSSADLDKVLNVNLRALWLCEKAAIQQFMTQEERPVTTGQGLTTRGNIVNIASMLGTIGMPFASPYVISKHGVVGLTKTDALDYATKGIRVNAVCPGFVKTNLLSEKGWEMLSPVISATPMGRLGTPEEVAYVVTFLASDRASFITGSSIIADGGYTAK</sequence>
<accession>A0A0F4YHN4</accession>
<reference evidence="3 4" key="1">
    <citation type="submission" date="2015-04" db="EMBL/GenBank/DDBJ databases">
        <authorList>
            <person name="Heijne W.H."/>
            <person name="Fedorova N.D."/>
            <person name="Nierman W.C."/>
            <person name="Vollebregt A.W."/>
            <person name="Zhao Z."/>
            <person name="Wu L."/>
            <person name="Kumar M."/>
            <person name="Stam H."/>
            <person name="van den Berg M.A."/>
            <person name="Pel H.J."/>
        </authorList>
    </citation>
    <scope>NUCLEOTIDE SEQUENCE [LARGE SCALE GENOMIC DNA]</scope>
    <source>
        <strain evidence="3 4">CBS 393.64</strain>
    </source>
</reference>
<evidence type="ECO:0000313" key="4">
    <source>
        <dbReference type="Proteomes" id="UP000053958"/>
    </source>
</evidence>
<dbReference type="CDD" id="cd05233">
    <property type="entry name" value="SDR_c"/>
    <property type="match status" value="1"/>
</dbReference>